<keyword evidence="3" id="KW-1185">Reference proteome</keyword>
<dbReference type="STRING" id="4999.A0A1Y1UMH5"/>
<dbReference type="PANTHER" id="PTHR43784:SF2">
    <property type="entry name" value="GDSL-LIKE LIPASE_ACYLHYDROLASE, PUTATIVE (AFU_ORTHOLOGUE AFUA_2G00820)-RELATED"/>
    <property type="match status" value="1"/>
</dbReference>
<accession>A0A1Y1UMH5</accession>
<protein>
    <submittedName>
        <fullName evidence="2">SGNH hydrolase-type esterase domain-containing protein</fullName>
    </submittedName>
</protein>
<reference evidence="2 3" key="1">
    <citation type="submission" date="2017-03" db="EMBL/GenBank/DDBJ databases">
        <title>Widespread Adenine N6-methylation of Active Genes in Fungi.</title>
        <authorList>
            <consortium name="DOE Joint Genome Institute"/>
            <person name="Mondo S.J."/>
            <person name="Dannebaum R.O."/>
            <person name="Kuo R.C."/>
            <person name="Louie K.B."/>
            <person name="Bewick A.J."/>
            <person name="Labutti K."/>
            <person name="Haridas S."/>
            <person name="Kuo A."/>
            <person name="Salamov A."/>
            <person name="Ahrendt S.R."/>
            <person name="Lau R."/>
            <person name="Bowen B.P."/>
            <person name="Lipzen A."/>
            <person name="Sullivan W."/>
            <person name="Andreopoulos W.B."/>
            <person name="Clum A."/>
            <person name="Lindquist E."/>
            <person name="Daum C."/>
            <person name="Northen T.R."/>
            <person name="Ramamoorthy G."/>
            <person name="Schmitz R.J."/>
            <person name="Gryganskyi A."/>
            <person name="Culley D."/>
            <person name="Magnuson J."/>
            <person name="James T.Y."/>
            <person name="O'Malley M.A."/>
            <person name="Stajich J.E."/>
            <person name="Spatafora J.W."/>
            <person name="Visel A."/>
            <person name="Grigoriev I.V."/>
        </authorList>
    </citation>
    <scope>NUCLEOTIDE SEQUENCE [LARGE SCALE GENOMIC DNA]</scope>
    <source>
        <strain evidence="2 3">NRRL Y-17943</strain>
    </source>
</reference>
<evidence type="ECO:0000259" key="1">
    <source>
        <dbReference type="Pfam" id="PF13472"/>
    </source>
</evidence>
<dbReference type="Proteomes" id="UP000193218">
    <property type="component" value="Unassembled WGS sequence"/>
</dbReference>
<dbReference type="CDD" id="cd01830">
    <property type="entry name" value="XynE_like"/>
    <property type="match status" value="1"/>
</dbReference>
<dbReference type="Gene3D" id="3.40.50.1110">
    <property type="entry name" value="SGNH hydrolase"/>
    <property type="match status" value="1"/>
</dbReference>
<evidence type="ECO:0000313" key="3">
    <source>
        <dbReference type="Proteomes" id="UP000193218"/>
    </source>
</evidence>
<organism evidence="2 3">
    <name type="scientific">Kockovaella imperatae</name>
    <dbReference type="NCBI Taxonomy" id="4999"/>
    <lineage>
        <taxon>Eukaryota</taxon>
        <taxon>Fungi</taxon>
        <taxon>Dikarya</taxon>
        <taxon>Basidiomycota</taxon>
        <taxon>Agaricomycotina</taxon>
        <taxon>Tremellomycetes</taxon>
        <taxon>Tremellales</taxon>
        <taxon>Cuniculitremaceae</taxon>
        <taxon>Kockovaella</taxon>
    </lineage>
</organism>
<feature type="domain" description="SGNH hydrolase-type esterase" evidence="1">
    <location>
        <begin position="347"/>
        <end position="550"/>
    </location>
</feature>
<comment type="caution">
    <text evidence="2">The sequence shown here is derived from an EMBL/GenBank/DDBJ whole genome shotgun (WGS) entry which is preliminary data.</text>
</comment>
<sequence length="561" mass="60409">MPRRSGSDFFSSGPFNLTGLALAVMGPNATGYAVGSDQTFTSSLVRVSINGHPYSVPDPREIGWTDPIDFAITAGLNVPLVLDDMETSRGISNGQTTWFAKGDQTFLGELDQGIEELGTYFLSGPTFYVPYNMRLFSLFGVASTSVLAAVLPERDADRWVDLWTVAPFIIDGPSGVPSPYNDTSGGVLANTTIRQTVRPSHDASEIKFQLSNFFSTGPLVIQHLSVAHALPNASGVSLGQGLIDVPTSKDITFDGGQSGITIQPGDIIETDPVDFRVIQDRDYSLSMFLGQGQSHNITGHFWGETAWFLGGDQTSAPNFSQNGGAEQIGTYFLAAIEGKVNAEAIVALGDSTTDRAGTDIDTYVGWTDDLAVRIQNDPSTRHLTVNNAGIGANTVFHLPSVGEPAVDRLQRDVLNQAGVKYCIVFEGVNDIGSQNDTEIEGPTSPSTILNGVIDGYKSIIERLHAQGIKAIGATITPFHKPAYATGLNFYYTPGREQTRLKINEWIRTPGNYDAFFDFSAVVTNASNPIQMADRYASADFLHPGPEGYKAIAESIDLNVFH</sequence>
<dbReference type="GeneID" id="33559890"/>
<dbReference type="GO" id="GO:0016787">
    <property type="term" value="F:hydrolase activity"/>
    <property type="evidence" value="ECO:0007669"/>
    <property type="project" value="UniProtKB-KW"/>
</dbReference>
<dbReference type="OrthoDB" id="10071171at2759"/>
<name>A0A1Y1UMH5_9TREE</name>
<dbReference type="AlphaFoldDB" id="A0A1Y1UMH5"/>
<dbReference type="InterPro" id="IPR036514">
    <property type="entry name" value="SGNH_hydro_sf"/>
</dbReference>
<dbReference type="PANTHER" id="PTHR43784">
    <property type="entry name" value="GDSL-LIKE LIPASE/ACYLHYDROLASE, PUTATIVE (AFU_ORTHOLOGUE AFUA_2G00820)-RELATED"/>
    <property type="match status" value="1"/>
</dbReference>
<evidence type="ECO:0000313" key="2">
    <source>
        <dbReference type="EMBL" id="ORX38694.1"/>
    </source>
</evidence>
<proteinExistence type="predicted"/>
<gene>
    <name evidence="2" type="ORF">BD324DRAFT_650039</name>
</gene>
<keyword evidence="2" id="KW-0378">Hydrolase</keyword>
<dbReference type="Pfam" id="PF13472">
    <property type="entry name" value="Lipase_GDSL_2"/>
    <property type="match status" value="1"/>
</dbReference>
<dbReference type="SUPFAM" id="SSF52266">
    <property type="entry name" value="SGNH hydrolase"/>
    <property type="match status" value="1"/>
</dbReference>
<dbReference type="InterPro" id="IPR053140">
    <property type="entry name" value="GDSL_Rv0518-like"/>
</dbReference>
<dbReference type="EMBL" id="NBSH01000004">
    <property type="protein sequence ID" value="ORX38694.1"/>
    <property type="molecule type" value="Genomic_DNA"/>
</dbReference>
<dbReference type="RefSeq" id="XP_021872616.1">
    <property type="nucleotide sequence ID" value="XM_022018081.1"/>
</dbReference>
<dbReference type="InterPro" id="IPR013830">
    <property type="entry name" value="SGNH_hydro"/>
</dbReference>
<dbReference type="InParanoid" id="A0A1Y1UMH5"/>